<dbReference type="RefSeq" id="WP_141374912.1">
    <property type="nucleotide sequence ID" value="NZ_BAPL01000016.1"/>
</dbReference>
<dbReference type="PANTHER" id="PTHR33221">
    <property type="entry name" value="WINGED HELIX-TURN-HELIX TRANSCRIPTIONAL REGULATOR, RRF2 FAMILY"/>
    <property type="match status" value="1"/>
</dbReference>
<dbReference type="GO" id="GO:0003700">
    <property type="term" value="F:DNA-binding transcription factor activity"/>
    <property type="evidence" value="ECO:0007669"/>
    <property type="project" value="TreeGrafter"/>
</dbReference>
<evidence type="ECO:0000313" key="1">
    <source>
        <dbReference type="EMBL" id="GEB84966.1"/>
    </source>
</evidence>
<dbReference type="SUPFAM" id="SSF46785">
    <property type="entry name" value="Winged helix' DNA-binding domain"/>
    <property type="match status" value="1"/>
</dbReference>
<dbReference type="AlphaFoldDB" id="A0A4Y3TRI2"/>
<comment type="caution">
    <text evidence="1">The sequence shown here is derived from an EMBL/GenBank/DDBJ whole genome shotgun (WGS) entry which is preliminary data.</text>
</comment>
<dbReference type="InterPro" id="IPR036388">
    <property type="entry name" value="WH-like_DNA-bd_sf"/>
</dbReference>
<dbReference type="InterPro" id="IPR036390">
    <property type="entry name" value="WH_DNA-bd_sf"/>
</dbReference>
<dbReference type="InterPro" id="IPR030489">
    <property type="entry name" value="TR_Rrf2-type_CS"/>
</dbReference>
<protein>
    <submittedName>
        <fullName evidence="1">Rrf2 family transcriptional regulator</fullName>
    </submittedName>
</protein>
<gene>
    <name evidence="1" type="ORF">APE01nite_07630</name>
</gene>
<sequence>MILRRDRAMTAVLIMLDVAFYAGRAGTVSAADIAERSGLVRRGIEPLLQALSRSGLLESIRGPRGGYKLGRPRRDISLVNIIKAVAGEDQADESAVASPMLQRVIEPCWAEYEEILTDKMQQTTLDDLVRRAEKSGLKRPLNEPITFSI</sequence>
<organism evidence="1 2">
    <name type="scientific">Acetobacter peroxydans</name>
    <dbReference type="NCBI Taxonomy" id="104098"/>
    <lineage>
        <taxon>Bacteria</taxon>
        <taxon>Pseudomonadati</taxon>
        <taxon>Pseudomonadota</taxon>
        <taxon>Alphaproteobacteria</taxon>
        <taxon>Acetobacterales</taxon>
        <taxon>Acetobacteraceae</taxon>
        <taxon>Acetobacter</taxon>
    </lineage>
</organism>
<dbReference type="EMBL" id="BJMV01000003">
    <property type="protein sequence ID" value="GEB84966.1"/>
    <property type="molecule type" value="Genomic_DNA"/>
</dbReference>
<dbReference type="PROSITE" id="PS51197">
    <property type="entry name" value="HTH_RRF2_2"/>
    <property type="match status" value="1"/>
</dbReference>
<dbReference type="NCBIfam" id="TIGR00738">
    <property type="entry name" value="rrf2_super"/>
    <property type="match status" value="1"/>
</dbReference>
<dbReference type="PROSITE" id="PS01332">
    <property type="entry name" value="HTH_RRF2_1"/>
    <property type="match status" value="1"/>
</dbReference>
<dbReference type="PANTHER" id="PTHR33221:SF15">
    <property type="entry name" value="HTH-TYPE TRANSCRIPTIONAL REGULATOR YWGB-RELATED"/>
    <property type="match status" value="1"/>
</dbReference>
<dbReference type="Pfam" id="PF02082">
    <property type="entry name" value="Rrf2"/>
    <property type="match status" value="1"/>
</dbReference>
<accession>A0A4Y3TRI2</accession>
<reference evidence="1 2" key="1">
    <citation type="submission" date="2019-06" db="EMBL/GenBank/DDBJ databases">
        <title>Whole genome shotgun sequence of Acetobacter peroxydans NBRC 13755.</title>
        <authorList>
            <person name="Hosoyama A."/>
            <person name="Uohara A."/>
            <person name="Ohji S."/>
            <person name="Ichikawa N."/>
        </authorList>
    </citation>
    <scope>NUCLEOTIDE SEQUENCE [LARGE SCALE GENOMIC DNA]</scope>
    <source>
        <strain evidence="1 2">NBRC 13755</strain>
    </source>
</reference>
<name>A0A4Y3TRI2_9PROT</name>
<keyword evidence="2" id="KW-1185">Reference proteome</keyword>
<dbReference type="InterPro" id="IPR000944">
    <property type="entry name" value="Tscrpt_reg_Rrf2"/>
</dbReference>
<dbReference type="OrthoDB" id="9800519at2"/>
<dbReference type="Gene3D" id="1.10.10.10">
    <property type="entry name" value="Winged helix-like DNA-binding domain superfamily/Winged helix DNA-binding domain"/>
    <property type="match status" value="1"/>
</dbReference>
<evidence type="ECO:0000313" key="2">
    <source>
        <dbReference type="Proteomes" id="UP000317730"/>
    </source>
</evidence>
<proteinExistence type="predicted"/>
<dbReference type="GO" id="GO:0005829">
    <property type="term" value="C:cytosol"/>
    <property type="evidence" value="ECO:0007669"/>
    <property type="project" value="TreeGrafter"/>
</dbReference>
<dbReference type="Proteomes" id="UP000317730">
    <property type="component" value="Unassembled WGS sequence"/>
</dbReference>